<evidence type="ECO:0000256" key="6">
    <source>
        <dbReference type="SAM" id="MobiDB-lite"/>
    </source>
</evidence>
<keyword evidence="8" id="KW-1185">Reference proteome</keyword>
<comment type="similarity">
    <text evidence="1">Belongs to the CCM1 family.</text>
</comment>
<dbReference type="PROSITE" id="PS51375">
    <property type="entry name" value="PPR"/>
    <property type="match status" value="1"/>
</dbReference>
<name>A0ABR0SFH3_9HYPO</name>
<feature type="compositionally biased region" description="Basic and acidic residues" evidence="6">
    <location>
        <begin position="53"/>
        <end position="64"/>
    </location>
</feature>
<keyword evidence="2" id="KW-0677">Repeat</keyword>
<dbReference type="Proteomes" id="UP001338125">
    <property type="component" value="Unassembled WGS sequence"/>
</dbReference>
<evidence type="ECO:0000256" key="5">
    <source>
        <dbReference type="PROSITE-ProRule" id="PRU00708"/>
    </source>
</evidence>
<evidence type="ECO:0008006" key="9">
    <source>
        <dbReference type="Google" id="ProtNLM"/>
    </source>
</evidence>
<evidence type="ECO:0000313" key="8">
    <source>
        <dbReference type="Proteomes" id="UP001338125"/>
    </source>
</evidence>
<dbReference type="PANTHER" id="PTHR47447:SF17">
    <property type="entry name" value="OS12G0638900 PROTEIN"/>
    <property type="match status" value="1"/>
</dbReference>
<dbReference type="Gene3D" id="1.25.40.10">
    <property type="entry name" value="Tetratricopeptide repeat domain"/>
    <property type="match status" value="2"/>
</dbReference>
<accession>A0ABR0SFH3</accession>
<comment type="subunit">
    <text evidence="4">Binds to mitochondrial small subunit 15S rRNA.</text>
</comment>
<dbReference type="EMBL" id="JAVFKD010000014">
    <property type="protein sequence ID" value="KAK5990894.1"/>
    <property type="molecule type" value="Genomic_DNA"/>
</dbReference>
<dbReference type="InterPro" id="IPR011990">
    <property type="entry name" value="TPR-like_helical_dom_sf"/>
</dbReference>
<evidence type="ECO:0000256" key="3">
    <source>
        <dbReference type="ARBA" id="ARBA00044493"/>
    </source>
</evidence>
<comment type="function">
    <text evidence="3">Regulates mitochondrial small subunit maturation by controlling 15S rRNA 5'-end processing. Localizes to the 5' precursor of the 15S rRNA in a position that is subsequently occupied by mS47 in the mature yeast mtSSU. Uses structure and sequence-specific RNA recognition, binding to a single-stranded region of the precursor and specifically recognizing bases -6 to -1. The exchange of Ccm1 for mS47 is coupled to the irreversible removal of precursor rRNA that is accompanied by conformational changes of the mitoribosomal proteins uS5m and mS26. These conformational changes signal completion of 5'-end rRNA processing through protection of the mature 5'-end of the 15S rRNA and stabilization of mS47. The removal of the 5' precursor together with the dissociation of Ccm1 may be catalyzed by the 5'-3' exoribonuclease Pet127. Involved in the specific removal of group I introns in mitochondrial encoded transcripts.</text>
</comment>
<evidence type="ECO:0000256" key="1">
    <source>
        <dbReference type="ARBA" id="ARBA00006192"/>
    </source>
</evidence>
<proteinExistence type="inferred from homology"/>
<dbReference type="PANTHER" id="PTHR47447">
    <property type="entry name" value="OS03G0856100 PROTEIN"/>
    <property type="match status" value="1"/>
</dbReference>
<feature type="region of interest" description="Disordered" evidence="6">
    <location>
        <begin position="44"/>
        <end position="64"/>
    </location>
</feature>
<evidence type="ECO:0000256" key="2">
    <source>
        <dbReference type="ARBA" id="ARBA00022737"/>
    </source>
</evidence>
<sequence length="835" mass="96181">MSCRPIIRDLRCRNDIICRSCLSHLAKQPTQSWVAPFSSQVSSKPKTTLQARSDQRSIRRPTRTEISRYMQRMNNNQETEKQTGQDLDFSVRYFEQDDRRRTELPSEEAFGESFSRLDASELRDTLSDFKAGLRTEDEKDAFKAVLAEIGEGWDKMRTADDLEKMIARMQTYTESIDEEIKETGADLPQEILAELLGDMPELPLMEKAAGSGRRYIIPQIPQEPWTLNQRRKVSRLNTAMARAFSQSRQESGLSEASVREIYRAYHAARLALSRHWGSIPLDAWDFLWKAFATDESKNVHRLAHLSLLARDMSEAKVTLTPPQQLLTIEAVFVDGWEGKAIENWRRCISSLGAEASETYKDFWELGVRMYCRIGDLGQAERAINKLLDRHMSARILMPLIRTCCEQGTAESQEKAWTTYRRMRELLGKEMKLTDYDQVVSCFLTSNQVENGLFAFVDMMSDGQMDLKKQKRLPSVIANKFFFGKWLKRLIGAGDLDGAYSVVEFMQRKGIEGASIQVNGLIGAWLRSGGREDVEKADELAWRMIESRIKFVNDRKSTLTTRISSFKPSVAELPRATLETFYLVAENYRMRDLHGKLEALWDAFREAELKPDAFMMNQLLESHISKGQWKEALALYRSLVDELGVTPDPYSFSALWKTLDISRLHFIPDERMGEAAAATRAMFKEMVKFKDSLQSEEGMDGQLARKILHSFRRLKDHIGFLVTLLALRDLFKFLPPETLVMELVLGTTKLSWDTPSQRKRLMVAKRNMDHSLIAWAEGDAEKLEGDKRGVALYEYLQKKYWPDFDMKEKNTRDMLVEAMKQMGVYELLAPKKGFRR</sequence>
<reference evidence="7 8" key="1">
    <citation type="submission" date="2024-01" db="EMBL/GenBank/DDBJ databases">
        <title>Complete genome of Cladobotryum mycophilum ATHUM6906.</title>
        <authorList>
            <person name="Christinaki A.C."/>
            <person name="Myridakis A.I."/>
            <person name="Kouvelis V.N."/>
        </authorList>
    </citation>
    <scope>NUCLEOTIDE SEQUENCE [LARGE SCALE GENOMIC DNA]</scope>
    <source>
        <strain evidence="7 8">ATHUM6906</strain>
    </source>
</reference>
<protein>
    <recommendedName>
        <fullName evidence="9">Pentatricopeptide repeat protein</fullName>
    </recommendedName>
</protein>
<gene>
    <name evidence="7" type="ORF">PT974_09169</name>
</gene>
<dbReference type="InterPro" id="IPR002885">
    <property type="entry name" value="PPR_rpt"/>
</dbReference>
<organism evidence="7 8">
    <name type="scientific">Cladobotryum mycophilum</name>
    <dbReference type="NCBI Taxonomy" id="491253"/>
    <lineage>
        <taxon>Eukaryota</taxon>
        <taxon>Fungi</taxon>
        <taxon>Dikarya</taxon>
        <taxon>Ascomycota</taxon>
        <taxon>Pezizomycotina</taxon>
        <taxon>Sordariomycetes</taxon>
        <taxon>Hypocreomycetidae</taxon>
        <taxon>Hypocreales</taxon>
        <taxon>Hypocreaceae</taxon>
        <taxon>Cladobotryum</taxon>
    </lineage>
</organism>
<feature type="repeat" description="PPR" evidence="5">
    <location>
        <begin position="611"/>
        <end position="646"/>
    </location>
</feature>
<evidence type="ECO:0000256" key="4">
    <source>
        <dbReference type="ARBA" id="ARBA00044511"/>
    </source>
</evidence>
<comment type="caution">
    <text evidence="7">The sequence shown here is derived from an EMBL/GenBank/DDBJ whole genome shotgun (WGS) entry which is preliminary data.</text>
</comment>
<evidence type="ECO:0000313" key="7">
    <source>
        <dbReference type="EMBL" id="KAK5990894.1"/>
    </source>
</evidence>